<dbReference type="InterPro" id="IPR050643">
    <property type="entry name" value="Periplasmic_pilus_chap"/>
</dbReference>
<keyword evidence="4" id="KW-0574">Periplasm</keyword>
<evidence type="ECO:0000259" key="6">
    <source>
        <dbReference type="Pfam" id="PF00345"/>
    </source>
</evidence>
<evidence type="ECO:0000256" key="3">
    <source>
        <dbReference type="ARBA" id="ARBA00022729"/>
    </source>
</evidence>
<dbReference type="InterPro" id="IPR013783">
    <property type="entry name" value="Ig-like_fold"/>
</dbReference>
<dbReference type="InterPro" id="IPR001829">
    <property type="entry name" value="Pili_assmbl_chaperone_bac"/>
</dbReference>
<gene>
    <name evidence="7" type="ORF">B0T45_20175</name>
</gene>
<protein>
    <recommendedName>
        <fullName evidence="6">Pili assembly chaperone N-terminal domain-containing protein</fullName>
    </recommendedName>
</protein>
<proteinExistence type="inferred from homology"/>
<dbReference type="EMBL" id="MUKV01000038">
    <property type="protein sequence ID" value="OQS33541.1"/>
    <property type="molecule type" value="Genomic_DNA"/>
</dbReference>
<dbReference type="Proteomes" id="UP000192721">
    <property type="component" value="Unassembled WGS sequence"/>
</dbReference>
<evidence type="ECO:0000256" key="4">
    <source>
        <dbReference type="ARBA" id="ARBA00022764"/>
    </source>
</evidence>
<name>A0A1W0CFW6_9NEIS</name>
<dbReference type="SUPFAM" id="SSF49354">
    <property type="entry name" value="PapD-like"/>
    <property type="match status" value="1"/>
</dbReference>
<evidence type="ECO:0000313" key="7">
    <source>
        <dbReference type="EMBL" id="OQS33541.1"/>
    </source>
</evidence>
<evidence type="ECO:0000313" key="8">
    <source>
        <dbReference type="Proteomes" id="UP000192721"/>
    </source>
</evidence>
<feature type="domain" description="Pili assembly chaperone N-terminal" evidence="6">
    <location>
        <begin position="27"/>
        <end position="143"/>
    </location>
</feature>
<accession>A0A1W0CFW6</accession>
<reference evidence="7 8" key="1">
    <citation type="submission" date="2017-02" db="EMBL/GenBank/DDBJ databases">
        <title>Chromobacterium haemolyticum H5244.</title>
        <authorList>
            <person name="Gulvik C.A."/>
        </authorList>
    </citation>
    <scope>NUCLEOTIDE SEQUENCE [LARGE SCALE GENOMIC DNA]</scope>
    <source>
        <strain evidence="7 8">H5244</strain>
    </source>
</reference>
<dbReference type="GO" id="GO:0071555">
    <property type="term" value="P:cell wall organization"/>
    <property type="evidence" value="ECO:0007669"/>
    <property type="project" value="InterPro"/>
</dbReference>
<dbReference type="InterPro" id="IPR008962">
    <property type="entry name" value="PapD-like_sf"/>
</dbReference>
<dbReference type="InterPro" id="IPR016147">
    <property type="entry name" value="Pili_assmbl_chaperone_N"/>
</dbReference>
<organism evidence="7 8">
    <name type="scientific">Chromobacterium haemolyticum</name>
    <dbReference type="NCBI Taxonomy" id="394935"/>
    <lineage>
        <taxon>Bacteria</taxon>
        <taxon>Pseudomonadati</taxon>
        <taxon>Pseudomonadota</taxon>
        <taxon>Betaproteobacteria</taxon>
        <taxon>Neisseriales</taxon>
        <taxon>Chromobacteriaceae</taxon>
        <taxon>Chromobacterium</taxon>
    </lineage>
</organism>
<dbReference type="PRINTS" id="PR00969">
    <property type="entry name" value="CHAPERONPILI"/>
</dbReference>
<sequence length="236" mass="25880">MSGLRKRVVVGWCIAILGVAANCMAVGMQPATSVLLLNEADVAGAMLLQNTDKQPLLLYSKIENLPEDEGEKPLVMLTPPVARVEAGEWQQVRFMLQLKKPLQTQRLKRVIFEGIPQKSSSDSVQVAIAVRQNLPLVIHPKGLPVNREPWKLLKWSLNDGQLILANNSPYVVRMAQVVNLQPQGTAVQLERSYVLPGQELSFPVTDTGAEAVRLYPATLYGFSVDSYDAPLTAKAG</sequence>
<dbReference type="RefSeq" id="WP_081556705.1">
    <property type="nucleotide sequence ID" value="NZ_MUKV01000038.1"/>
</dbReference>
<comment type="subcellular location">
    <subcellularLocation>
        <location evidence="1">Periplasm</location>
    </subcellularLocation>
</comment>
<dbReference type="NCBIfam" id="NF007392">
    <property type="entry name" value="PRK09918.1"/>
    <property type="match status" value="1"/>
</dbReference>
<dbReference type="Pfam" id="PF00345">
    <property type="entry name" value="PapD_N"/>
    <property type="match status" value="1"/>
</dbReference>
<dbReference type="Gene3D" id="2.60.40.10">
    <property type="entry name" value="Immunoglobulins"/>
    <property type="match status" value="2"/>
</dbReference>
<comment type="similarity">
    <text evidence="2">Belongs to the periplasmic pilus chaperone family.</text>
</comment>
<dbReference type="InterPro" id="IPR036316">
    <property type="entry name" value="Pili_assmbl_chap_C_dom_sf"/>
</dbReference>
<keyword evidence="5" id="KW-0143">Chaperone</keyword>
<dbReference type="GO" id="GO:0030288">
    <property type="term" value="C:outer membrane-bounded periplasmic space"/>
    <property type="evidence" value="ECO:0007669"/>
    <property type="project" value="InterPro"/>
</dbReference>
<evidence type="ECO:0000256" key="5">
    <source>
        <dbReference type="ARBA" id="ARBA00023186"/>
    </source>
</evidence>
<dbReference type="SUPFAM" id="SSF49584">
    <property type="entry name" value="Periplasmic chaperone C-domain"/>
    <property type="match status" value="1"/>
</dbReference>
<evidence type="ECO:0000256" key="2">
    <source>
        <dbReference type="ARBA" id="ARBA00007399"/>
    </source>
</evidence>
<dbReference type="PANTHER" id="PTHR30251:SF3">
    <property type="entry name" value="FIMBRIAL CHAPARONE PROTEIN"/>
    <property type="match status" value="1"/>
</dbReference>
<evidence type="ECO:0000256" key="1">
    <source>
        <dbReference type="ARBA" id="ARBA00004418"/>
    </source>
</evidence>
<dbReference type="AlphaFoldDB" id="A0A1W0CFW6"/>
<dbReference type="PANTHER" id="PTHR30251">
    <property type="entry name" value="PILUS ASSEMBLY CHAPERONE"/>
    <property type="match status" value="1"/>
</dbReference>
<comment type="caution">
    <text evidence="7">The sequence shown here is derived from an EMBL/GenBank/DDBJ whole genome shotgun (WGS) entry which is preliminary data.</text>
</comment>
<keyword evidence="3" id="KW-0732">Signal</keyword>